<evidence type="ECO:0000313" key="6">
    <source>
        <dbReference type="EMBL" id="GAA0370644.1"/>
    </source>
</evidence>
<protein>
    <recommendedName>
        <fullName evidence="5">AAA+ ATPase domain-containing protein</fullName>
    </recommendedName>
</protein>
<evidence type="ECO:0000256" key="1">
    <source>
        <dbReference type="ARBA" id="ARBA00010378"/>
    </source>
</evidence>
<dbReference type="InterPro" id="IPR000641">
    <property type="entry name" value="CbxX/CfxQ"/>
</dbReference>
<comment type="caution">
    <text evidence="6">The sequence shown here is derived from an EMBL/GenBank/DDBJ whole genome shotgun (WGS) entry which is preliminary data.</text>
</comment>
<accession>A0ABN0XR31</accession>
<dbReference type="Gene3D" id="1.10.8.60">
    <property type="match status" value="1"/>
</dbReference>
<evidence type="ECO:0000256" key="3">
    <source>
        <dbReference type="ARBA" id="ARBA00022840"/>
    </source>
</evidence>
<feature type="compositionally biased region" description="Basic and acidic residues" evidence="4">
    <location>
        <begin position="241"/>
        <end position="254"/>
    </location>
</feature>
<dbReference type="CDD" id="cd00009">
    <property type="entry name" value="AAA"/>
    <property type="match status" value="1"/>
</dbReference>
<feature type="region of interest" description="Disordered" evidence="4">
    <location>
        <begin position="234"/>
        <end position="262"/>
    </location>
</feature>
<dbReference type="InterPro" id="IPR006626">
    <property type="entry name" value="PbH1"/>
</dbReference>
<proteinExistence type="inferred from homology"/>
<dbReference type="PANTHER" id="PTHR43392:SF2">
    <property type="entry name" value="AAA-TYPE ATPASE FAMILY PROTEIN _ ANKYRIN REPEAT FAMILY PROTEIN"/>
    <property type="match status" value="1"/>
</dbReference>
<dbReference type="Gene3D" id="3.40.50.300">
    <property type="entry name" value="P-loop containing nucleotide triphosphate hydrolases"/>
    <property type="match status" value="1"/>
</dbReference>
<dbReference type="InterPro" id="IPR003959">
    <property type="entry name" value="ATPase_AAA_core"/>
</dbReference>
<keyword evidence="3" id="KW-0067">ATP-binding</keyword>
<dbReference type="SUPFAM" id="SSF52540">
    <property type="entry name" value="P-loop containing nucleoside triphosphate hydrolases"/>
    <property type="match status" value="1"/>
</dbReference>
<feature type="compositionally biased region" description="Low complexity" evidence="4">
    <location>
        <begin position="606"/>
        <end position="629"/>
    </location>
</feature>
<dbReference type="InterPro" id="IPR041627">
    <property type="entry name" value="AAA_lid_6"/>
</dbReference>
<dbReference type="SUPFAM" id="SSF51126">
    <property type="entry name" value="Pectin lyase-like"/>
    <property type="match status" value="3"/>
</dbReference>
<dbReference type="SMART" id="SM00382">
    <property type="entry name" value="AAA"/>
    <property type="match status" value="1"/>
</dbReference>
<dbReference type="Pfam" id="PF13229">
    <property type="entry name" value="Beta_helix"/>
    <property type="match status" value="2"/>
</dbReference>
<evidence type="ECO:0000256" key="2">
    <source>
        <dbReference type="ARBA" id="ARBA00022741"/>
    </source>
</evidence>
<name>A0ABN0XR31_9ACTN</name>
<keyword evidence="7" id="KW-1185">Reference proteome</keyword>
<feature type="region of interest" description="Disordered" evidence="4">
    <location>
        <begin position="605"/>
        <end position="638"/>
    </location>
</feature>
<comment type="similarity">
    <text evidence="1">Belongs to the CbxX/CfxQ family.</text>
</comment>
<dbReference type="InterPro" id="IPR011050">
    <property type="entry name" value="Pectin_lyase_fold/virulence"/>
</dbReference>
<dbReference type="RefSeq" id="WP_252811039.1">
    <property type="nucleotide sequence ID" value="NZ_BAAABM010000070.1"/>
</dbReference>
<dbReference type="InterPro" id="IPR039448">
    <property type="entry name" value="Beta_helix"/>
</dbReference>
<dbReference type="PRINTS" id="PR00819">
    <property type="entry name" value="CBXCFQXSUPER"/>
</dbReference>
<gene>
    <name evidence="6" type="ORF">GCM10010151_70690</name>
</gene>
<dbReference type="EMBL" id="BAAABM010000070">
    <property type="protein sequence ID" value="GAA0370644.1"/>
    <property type="molecule type" value="Genomic_DNA"/>
</dbReference>
<dbReference type="InterPro" id="IPR012334">
    <property type="entry name" value="Pectin_lyas_fold"/>
</dbReference>
<keyword evidence="2" id="KW-0547">Nucleotide-binding</keyword>
<feature type="domain" description="AAA+ ATPase" evidence="5">
    <location>
        <begin position="685"/>
        <end position="824"/>
    </location>
</feature>
<organism evidence="6 7">
    <name type="scientific">Actinoallomurus spadix</name>
    <dbReference type="NCBI Taxonomy" id="79912"/>
    <lineage>
        <taxon>Bacteria</taxon>
        <taxon>Bacillati</taxon>
        <taxon>Actinomycetota</taxon>
        <taxon>Actinomycetes</taxon>
        <taxon>Streptosporangiales</taxon>
        <taxon>Thermomonosporaceae</taxon>
        <taxon>Actinoallomurus</taxon>
    </lineage>
</organism>
<sequence length="911" mass="95783">MALTKRAARERVAPGWGAHSTIGAAVRAAAEGAVVSVHPGEYRESLVLDRNVTVVAEKGPGTVRIIAPHGPAVTVHGGQVMLRDLTLGAAAPSDAAVLIRGGTPALHGCEITGGRVEVTGDAVVTLGDCDLHGADGTAVRLTGTSRTVLENCTVRSAGGDGVTADDEARVECTGTLIEDTGHRGAHLTGAARGRFTRCEMRRTGAAAVHAEGRSALVLRDCRLYDTGAQGLRLSGTAGRRAPADDGRGRPRDAASAEEPDSSRSHAILLGRCEIFRTAGAGVLAEDEAAAVLDDCHIHDTRRAGILVSGTGALELDAVRVVDVADSGLAVTGGATVRVRRGEIARTAANGLYAAGEADLALSDHEIHDTAYTAVHLAGGARTALTECRIRDTPEYGVRVCERSEATLEDTRIQDVGMTGVFVEGGDAALRGCRVSRAHTALDLRTTHRPFVADCEIGDVTEVGIQVGPGGGAVIEGVRIERTGSTGVFLDTGSAVRIEDCTMTGVEGTGLYAGAGARPRVRGLTVERPARNGVFLAEGAAGLFEDCRISEAGYPAIYVEAEAAPVLRRCHVSGGDHDLVVCDGAEPVIEDCGSEGVRDAVLPQRDGAAPSARAATAAGGPAKGSGSAAAAEDETDKAPEERLAELRAELDRLVGLDGVKRDIVGLTKLMQMVKVREEAGLPPPPLSRHLVFAGNPGTGKTTVARLYGGFLHALGLLERGHLVEADRGDLVGEYVGHTAPKTQAVFRRALGGVLFIDEAYSLVPHGQSNDFGQEAISTLVKLMEDHRDDVVVIVAGYPEEMQRFLASNAGLGSRFTRTLTFDDYDSAELVRIVRYHADRHRYECPEETVDALHRFFEDLPRGEQFGNGRTARQVFQLMTERHAMRIADDLTAGDARDLTTLLPEDLPPAQPI</sequence>
<dbReference type="Pfam" id="PF17866">
    <property type="entry name" value="AAA_lid_6"/>
    <property type="match status" value="1"/>
</dbReference>
<dbReference type="PANTHER" id="PTHR43392">
    <property type="entry name" value="AAA-TYPE ATPASE FAMILY PROTEIN / ANKYRIN REPEAT FAMILY PROTEIN"/>
    <property type="match status" value="1"/>
</dbReference>
<evidence type="ECO:0000259" key="5">
    <source>
        <dbReference type="SMART" id="SM00382"/>
    </source>
</evidence>
<evidence type="ECO:0000313" key="7">
    <source>
        <dbReference type="Proteomes" id="UP001501822"/>
    </source>
</evidence>
<dbReference type="Proteomes" id="UP001501822">
    <property type="component" value="Unassembled WGS sequence"/>
</dbReference>
<dbReference type="Pfam" id="PF00004">
    <property type="entry name" value="AAA"/>
    <property type="match status" value="1"/>
</dbReference>
<dbReference type="InterPro" id="IPR050773">
    <property type="entry name" value="CbxX/CfxQ_RuBisCO_ESX"/>
</dbReference>
<dbReference type="InterPro" id="IPR027417">
    <property type="entry name" value="P-loop_NTPase"/>
</dbReference>
<dbReference type="Gene3D" id="2.160.20.10">
    <property type="entry name" value="Single-stranded right-handed beta-helix, Pectin lyase-like"/>
    <property type="match status" value="2"/>
</dbReference>
<dbReference type="InterPro" id="IPR003593">
    <property type="entry name" value="AAA+_ATPase"/>
</dbReference>
<dbReference type="SMART" id="SM00710">
    <property type="entry name" value="PbH1"/>
    <property type="match status" value="13"/>
</dbReference>
<reference evidence="6 7" key="1">
    <citation type="journal article" date="2019" name="Int. J. Syst. Evol. Microbiol.">
        <title>The Global Catalogue of Microorganisms (GCM) 10K type strain sequencing project: providing services to taxonomists for standard genome sequencing and annotation.</title>
        <authorList>
            <consortium name="The Broad Institute Genomics Platform"/>
            <consortium name="The Broad Institute Genome Sequencing Center for Infectious Disease"/>
            <person name="Wu L."/>
            <person name="Ma J."/>
        </authorList>
    </citation>
    <scope>NUCLEOTIDE SEQUENCE [LARGE SCALE GENOMIC DNA]</scope>
    <source>
        <strain evidence="6 7">JCM 3146</strain>
    </source>
</reference>
<evidence type="ECO:0000256" key="4">
    <source>
        <dbReference type="SAM" id="MobiDB-lite"/>
    </source>
</evidence>